<evidence type="ECO:0000256" key="1">
    <source>
        <dbReference type="SAM" id="MobiDB-lite"/>
    </source>
</evidence>
<evidence type="ECO:0000313" key="2">
    <source>
        <dbReference type="EMBL" id="CAI9178577.1"/>
    </source>
</evidence>
<dbReference type="EMBL" id="OX459944">
    <property type="protein sequence ID" value="CAI9178577.1"/>
    <property type="molecule type" value="Genomic_DNA"/>
</dbReference>
<protein>
    <submittedName>
        <fullName evidence="2">Uncharacterized protein</fullName>
    </submittedName>
</protein>
<accession>A0ABN8ZX83</accession>
<name>A0ABN8ZX83_RANTA</name>
<reference evidence="2" key="1">
    <citation type="submission" date="2023-04" db="EMBL/GenBank/DDBJ databases">
        <authorList>
            <consortium name="ELIXIR-Norway"/>
        </authorList>
    </citation>
    <scope>NUCLEOTIDE SEQUENCE [LARGE SCALE GENOMIC DNA]</scope>
</reference>
<feature type="compositionally biased region" description="Basic and acidic residues" evidence="1">
    <location>
        <begin position="1"/>
        <end position="11"/>
    </location>
</feature>
<feature type="region of interest" description="Disordered" evidence="1">
    <location>
        <begin position="65"/>
        <end position="87"/>
    </location>
</feature>
<sequence length="113" mass="11626">MKSRNDLRKAEFPGCGSSASKGPRPAPAWHWGPTQGLELQSSACAAAVLEPAVLSSLSDKMLMAAGGGRQPTVHQAPLPRGLPDKSSLPAAAASIKVSFSLETPGIILKRTPG</sequence>
<feature type="region of interest" description="Disordered" evidence="1">
    <location>
        <begin position="1"/>
        <end position="34"/>
    </location>
</feature>
<keyword evidence="3" id="KW-1185">Reference proteome</keyword>
<proteinExistence type="predicted"/>
<evidence type="ECO:0000313" key="3">
    <source>
        <dbReference type="Proteomes" id="UP001176941"/>
    </source>
</evidence>
<dbReference type="Proteomes" id="UP001176941">
    <property type="component" value="Chromosome 8"/>
</dbReference>
<organism evidence="2 3">
    <name type="scientific">Rangifer tarandus platyrhynchus</name>
    <name type="common">Svalbard reindeer</name>
    <dbReference type="NCBI Taxonomy" id="3082113"/>
    <lineage>
        <taxon>Eukaryota</taxon>
        <taxon>Metazoa</taxon>
        <taxon>Chordata</taxon>
        <taxon>Craniata</taxon>
        <taxon>Vertebrata</taxon>
        <taxon>Euteleostomi</taxon>
        <taxon>Mammalia</taxon>
        <taxon>Eutheria</taxon>
        <taxon>Laurasiatheria</taxon>
        <taxon>Artiodactyla</taxon>
        <taxon>Ruminantia</taxon>
        <taxon>Pecora</taxon>
        <taxon>Cervidae</taxon>
        <taxon>Odocoileinae</taxon>
        <taxon>Rangifer</taxon>
    </lineage>
</organism>
<gene>
    <name evidence="2" type="ORF">MRATA1EN1_LOCUS27539</name>
</gene>